<feature type="transmembrane region" description="Helical" evidence="1">
    <location>
        <begin position="250"/>
        <end position="269"/>
    </location>
</feature>
<feature type="transmembrane region" description="Helical" evidence="1">
    <location>
        <begin position="74"/>
        <end position="93"/>
    </location>
</feature>
<feature type="transmembrane region" description="Helical" evidence="1">
    <location>
        <begin position="136"/>
        <end position="156"/>
    </location>
</feature>
<evidence type="ECO:0008006" key="4">
    <source>
        <dbReference type="Google" id="ProtNLM"/>
    </source>
</evidence>
<feature type="transmembrane region" description="Helical" evidence="1">
    <location>
        <begin position="348"/>
        <end position="366"/>
    </location>
</feature>
<dbReference type="RefSeq" id="WP_139384515.1">
    <property type="nucleotide sequence ID" value="NZ_FUYX01000016.1"/>
</dbReference>
<feature type="transmembrane region" description="Helical" evidence="1">
    <location>
        <begin position="7"/>
        <end position="30"/>
    </location>
</feature>
<feature type="transmembrane region" description="Helical" evidence="1">
    <location>
        <begin position="162"/>
        <end position="187"/>
    </location>
</feature>
<keyword evidence="1" id="KW-1133">Transmembrane helix</keyword>
<keyword evidence="1" id="KW-0472">Membrane</keyword>
<dbReference type="Proteomes" id="UP000190130">
    <property type="component" value="Unassembled WGS sequence"/>
</dbReference>
<dbReference type="AlphaFoldDB" id="A0A1T5GV12"/>
<feature type="transmembrane region" description="Helical" evidence="1">
    <location>
        <begin position="315"/>
        <end position="336"/>
    </location>
</feature>
<evidence type="ECO:0000313" key="3">
    <source>
        <dbReference type="Proteomes" id="UP000190130"/>
    </source>
</evidence>
<sequence>MTRTRSLMALAFGARIVSALLALGMAVIVAPAVFGFYGRLQAIGLVFAVFAVLRLERAIVSSASTTEAVRVTRCALLLLPATSTVAVLAAFALAPDLADQPPRYIFTALLFIAFLARGLLLLINAWLLRSGNQMRLSYLVLSQAVAQFASQALLLTTDLPPLAMLVAGEIMGALLAAAIAAAGHRALLARLIPPRWTAGILSRWRRLILFNLPAALASQTLVALPLITVGRLADHATIGHIALALRIAEAPMALLGSAATSFAVAAGLWRGRTSLTSPLQLVLVYFASVMLFGFLLVGGAWGLSLVIIEGRIAATIAYIPVVFLLPAAIVLGGPHAELVTYAGAEGQAFSIHVTALIAGLAVFHWATAPVPALLSFAAIAGLRSLVLWLVLPRLFRALPDKRDHNEA</sequence>
<gene>
    <name evidence="2" type="ORF">SAMN05660750_04432</name>
</gene>
<feature type="transmembrane region" description="Helical" evidence="1">
    <location>
        <begin position="36"/>
        <end position="53"/>
    </location>
</feature>
<organism evidence="2 3">
    <name type="scientific">Bosea thiooxidans</name>
    <dbReference type="NCBI Taxonomy" id="53254"/>
    <lineage>
        <taxon>Bacteria</taxon>
        <taxon>Pseudomonadati</taxon>
        <taxon>Pseudomonadota</taxon>
        <taxon>Alphaproteobacteria</taxon>
        <taxon>Hyphomicrobiales</taxon>
        <taxon>Boseaceae</taxon>
        <taxon>Bosea</taxon>
    </lineage>
</organism>
<evidence type="ECO:0000313" key="2">
    <source>
        <dbReference type="EMBL" id="SKC12263.1"/>
    </source>
</evidence>
<feature type="transmembrane region" description="Helical" evidence="1">
    <location>
        <begin position="105"/>
        <end position="127"/>
    </location>
</feature>
<feature type="transmembrane region" description="Helical" evidence="1">
    <location>
        <begin position="372"/>
        <end position="391"/>
    </location>
</feature>
<proteinExistence type="predicted"/>
<name>A0A1T5GV12_9HYPH</name>
<accession>A0A1T5GV12</accession>
<dbReference type="EMBL" id="FUYX01000016">
    <property type="protein sequence ID" value="SKC12263.1"/>
    <property type="molecule type" value="Genomic_DNA"/>
</dbReference>
<feature type="transmembrane region" description="Helical" evidence="1">
    <location>
        <begin position="208"/>
        <end position="230"/>
    </location>
</feature>
<protein>
    <recommendedName>
        <fullName evidence="4">Membrane protein involved in the export of O-antigen and teichoic acid</fullName>
    </recommendedName>
</protein>
<evidence type="ECO:0000256" key="1">
    <source>
        <dbReference type="SAM" id="Phobius"/>
    </source>
</evidence>
<keyword evidence="1" id="KW-0812">Transmembrane</keyword>
<feature type="transmembrane region" description="Helical" evidence="1">
    <location>
        <begin position="281"/>
        <end position="303"/>
    </location>
</feature>
<reference evidence="2 3" key="1">
    <citation type="submission" date="2017-02" db="EMBL/GenBank/DDBJ databases">
        <authorList>
            <person name="Peterson S.W."/>
        </authorList>
    </citation>
    <scope>NUCLEOTIDE SEQUENCE [LARGE SCALE GENOMIC DNA]</scope>
    <source>
        <strain evidence="2 3">DSM 9653</strain>
    </source>
</reference>